<evidence type="ECO:0000256" key="1">
    <source>
        <dbReference type="SAM" id="SignalP"/>
    </source>
</evidence>
<evidence type="ECO:0000313" key="2">
    <source>
        <dbReference type="EMBL" id="BBX45489.1"/>
    </source>
</evidence>
<dbReference type="Proteomes" id="UP000465866">
    <property type="component" value="Chromosome"/>
</dbReference>
<organism evidence="2 3">
    <name type="scientific">Mycobacterium cookii</name>
    <dbReference type="NCBI Taxonomy" id="1775"/>
    <lineage>
        <taxon>Bacteria</taxon>
        <taxon>Bacillati</taxon>
        <taxon>Actinomycetota</taxon>
        <taxon>Actinomycetes</taxon>
        <taxon>Mycobacteriales</taxon>
        <taxon>Mycobacteriaceae</taxon>
        <taxon>Mycobacterium</taxon>
    </lineage>
</organism>
<reference evidence="2 3" key="1">
    <citation type="journal article" date="2019" name="Emerg. Microbes Infect.">
        <title>Comprehensive subspecies identification of 175 nontuberculous mycobacteria species based on 7547 genomic profiles.</title>
        <authorList>
            <person name="Matsumoto Y."/>
            <person name="Kinjo T."/>
            <person name="Motooka D."/>
            <person name="Nabeya D."/>
            <person name="Jung N."/>
            <person name="Uechi K."/>
            <person name="Horii T."/>
            <person name="Iida T."/>
            <person name="Fujita J."/>
            <person name="Nakamura S."/>
        </authorList>
    </citation>
    <scope>NUCLEOTIDE SEQUENCE [LARGE SCALE GENOMIC DNA]</scope>
    <source>
        <strain evidence="2 3">JCM 12404</strain>
    </source>
</reference>
<evidence type="ECO:0008006" key="4">
    <source>
        <dbReference type="Google" id="ProtNLM"/>
    </source>
</evidence>
<name>A0A7I7KUT5_9MYCO</name>
<keyword evidence="3" id="KW-1185">Reference proteome</keyword>
<dbReference type="EMBL" id="AP022569">
    <property type="protein sequence ID" value="BBX45489.1"/>
    <property type="molecule type" value="Genomic_DNA"/>
</dbReference>
<feature type="signal peptide" evidence="1">
    <location>
        <begin position="1"/>
        <end position="20"/>
    </location>
</feature>
<protein>
    <recommendedName>
        <fullName evidence="4">Secreted protein</fullName>
    </recommendedName>
</protein>
<keyword evidence="1" id="KW-0732">Signal</keyword>
<dbReference type="RefSeq" id="WP_163775771.1">
    <property type="nucleotide sequence ID" value="NZ_AP022569.1"/>
</dbReference>
<dbReference type="AlphaFoldDB" id="A0A7I7KUT5"/>
<sequence>MIRRCFAATAIFSGLATALAAPALSDMNGHYTFTETDAAGQSASSDWYVTPCGDGCAAVALKPGGPTKQAHLVNGQWSLDSTDSLECEDGSHAPDATTAHFTWDPNTLTGTVVSTDVKPVCGQQAGHQETNNMKLVLVP</sequence>
<dbReference type="KEGG" id="mcoo:MCOO_15040"/>
<proteinExistence type="predicted"/>
<gene>
    <name evidence="2" type="ORF">MCOO_15040</name>
</gene>
<accession>A0A7I7KUT5</accession>
<evidence type="ECO:0000313" key="3">
    <source>
        <dbReference type="Proteomes" id="UP000465866"/>
    </source>
</evidence>
<feature type="chain" id="PRO_5029520575" description="Secreted protein" evidence="1">
    <location>
        <begin position="21"/>
        <end position="139"/>
    </location>
</feature>